<dbReference type="AlphaFoldDB" id="A0ABD5CE01"/>
<dbReference type="EMBL" id="JAVIZN010000002">
    <property type="protein sequence ID" value="MDR6202177.1"/>
    <property type="molecule type" value="Genomic_DNA"/>
</dbReference>
<name>A0ABD5CE01_9BURK</name>
<comment type="caution">
    <text evidence="1">The sequence shown here is derived from an EMBL/GenBank/DDBJ whole genome shotgun (WGS) entry which is preliminary data.</text>
</comment>
<dbReference type="Proteomes" id="UP001245184">
    <property type="component" value="Unassembled WGS sequence"/>
</dbReference>
<accession>A0ABD5CE01</accession>
<protein>
    <submittedName>
        <fullName evidence="1">Uncharacterized protein</fullName>
    </submittedName>
</protein>
<gene>
    <name evidence="1" type="ORF">QF025_000897</name>
</gene>
<proteinExistence type="predicted"/>
<reference evidence="1 2" key="1">
    <citation type="submission" date="2023-08" db="EMBL/GenBank/DDBJ databases">
        <title>Genome sequencing of plant associated microbes to promote plant fitness in Sorghum bicolor and Oryza sativa.</title>
        <authorList>
            <person name="Coleman-Derr D."/>
        </authorList>
    </citation>
    <scope>NUCLEOTIDE SEQUENCE [LARGE SCALE GENOMIC DNA]</scope>
    <source>
        <strain evidence="1 2">SLBN-33</strain>
    </source>
</reference>
<sequence length="43" mass="4824">MLRIYYSRAAVLADAVAFSGRRMKGMILHAVRSWDVSSVSFTC</sequence>
<evidence type="ECO:0000313" key="2">
    <source>
        <dbReference type="Proteomes" id="UP001245184"/>
    </source>
</evidence>
<evidence type="ECO:0000313" key="1">
    <source>
        <dbReference type="EMBL" id="MDR6202177.1"/>
    </source>
</evidence>
<organism evidence="1 2">
    <name type="scientific">Paraburkholderia graminis</name>
    <dbReference type="NCBI Taxonomy" id="60548"/>
    <lineage>
        <taxon>Bacteria</taxon>
        <taxon>Pseudomonadati</taxon>
        <taxon>Pseudomonadota</taxon>
        <taxon>Betaproteobacteria</taxon>
        <taxon>Burkholderiales</taxon>
        <taxon>Burkholderiaceae</taxon>
        <taxon>Paraburkholderia</taxon>
    </lineage>
</organism>